<dbReference type="Gene3D" id="3.30.530.20">
    <property type="match status" value="1"/>
</dbReference>
<dbReference type="InterPro" id="IPR002913">
    <property type="entry name" value="START_lipid-bd_dom"/>
</dbReference>
<gene>
    <name evidence="2" type="ORF">DXX94_01090</name>
</gene>
<dbReference type="RefSeq" id="WP_116013310.1">
    <property type="nucleotide sequence ID" value="NZ_QUOT01000001.1"/>
</dbReference>
<evidence type="ECO:0000313" key="3">
    <source>
        <dbReference type="Proteomes" id="UP000256899"/>
    </source>
</evidence>
<dbReference type="GO" id="GO:0008289">
    <property type="term" value="F:lipid binding"/>
    <property type="evidence" value="ECO:0007669"/>
    <property type="project" value="InterPro"/>
</dbReference>
<dbReference type="PANTHER" id="PTHR19308">
    <property type="entry name" value="PHOSPHATIDYLCHOLINE TRANSFER PROTEIN"/>
    <property type="match status" value="1"/>
</dbReference>
<dbReference type="Proteomes" id="UP000256899">
    <property type="component" value="Unassembled WGS sequence"/>
</dbReference>
<name>A0A3E0TXU0_9GAMM</name>
<dbReference type="GO" id="GO:0005737">
    <property type="term" value="C:cytoplasm"/>
    <property type="evidence" value="ECO:0007669"/>
    <property type="project" value="UniProtKB-ARBA"/>
</dbReference>
<dbReference type="PANTHER" id="PTHR19308:SF14">
    <property type="entry name" value="START DOMAIN-CONTAINING PROTEIN"/>
    <property type="match status" value="1"/>
</dbReference>
<proteinExistence type="predicted"/>
<protein>
    <recommendedName>
        <fullName evidence="1">START domain-containing protein</fullName>
    </recommendedName>
</protein>
<evidence type="ECO:0000259" key="1">
    <source>
        <dbReference type="PROSITE" id="PS50848"/>
    </source>
</evidence>
<reference evidence="3" key="1">
    <citation type="submission" date="2018-08" db="EMBL/GenBank/DDBJ databases">
        <title>Thalassotalea euphylliae genome.</title>
        <authorList>
            <person name="Summers S."/>
            <person name="Rice S.A."/>
            <person name="Freckelton M.L."/>
            <person name="Nedved B.T."/>
            <person name="Hadfield M.G."/>
        </authorList>
    </citation>
    <scope>NUCLEOTIDE SEQUENCE [LARGE SCALE GENOMIC DNA]</scope>
    <source>
        <strain evidence="3">H3</strain>
    </source>
</reference>
<dbReference type="SUPFAM" id="SSF55961">
    <property type="entry name" value="Bet v1-like"/>
    <property type="match status" value="1"/>
</dbReference>
<dbReference type="EMBL" id="QUOT01000001">
    <property type="protein sequence ID" value="REL29428.1"/>
    <property type="molecule type" value="Genomic_DNA"/>
</dbReference>
<sequence>MANRRFSKLFHHLVKITFPLLLLIVANPLILGKSYANDIVEKVENKGTATHWQLVRTSDAIKVYTAKGAKAAKAAKAAKQNEDHNENHDENKHLAHIRAELTVRSSLSGFLLFLQDYDNIPNWLDNAYHSELVSQESPTRNIFITYFEGIWPVKPRDMVIDTEFTQQSDLSINIHVKDAGNSVPLSDDIVRVSVLHANWLIKPIEQLGYIHIAYEFSVNPNGAIPVWLVNQMTVNSVWQTMRNIEQQLPASQWQQFHINSIKEQAVQISPTH</sequence>
<organism evidence="2 3">
    <name type="scientific">Thalassotalea euphylliae</name>
    <dbReference type="NCBI Taxonomy" id="1655234"/>
    <lineage>
        <taxon>Bacteria</taxon>
        <taxon>Pseudomonadati</taxon>
        <taxon>Pseudomonadota</taxon>
        <taxon>Gammaproteobacteria</taxon>
        <taxon>Alteromonadales</taxon>
        <taxon>Colwelliaceae</taxon>
        <taxon>Thalassotalea</taxon>
    </lineage>
</organism>
<dbReference type="PROSITE" id="PS50848">
    <property type="entry name" value="START"/>
    <property type="match status" value="1"/>
</dbReference>
<dbReference type="InterPro" id="IPR051213">
    <property type="entry name" value="START_lipid_transfer"/>
</dbReference>
<feature type="domain" description="START" evidence="1">
    <location>
        <begin position="52"/>
        <end position="247"/>
    </location>
</feature>
<dbReference type="InterPro" id="IPR023393">
    <property type="entry name" value="START-like_dom_sf"/>
</dbReference>
<comment type="caution">
    <text evidence="2">The sequence shown here is derived from an EMBL/GenBank/DDBJ whole genome shotgun (WGS) entry which is preliminary data.</text>
</comment>
<dbReference type="AlphaFoldDB" id="A0A3E0TXU0"/>
<keyword evidence="3" id="KW-1185">Reference proteome</keyword>
<evidence type="ECO:0000313" key="2">
    <source>
        <dbReference type="EMBL" id="REL29428.1"/>
    </source>
</evidence>
<accession>A0A3E0TXU0</accession>